<keyword evidence="1" id="KW-1133">Transmembrane helix</keyword>
<organism evidence="2 3">
    <name type="scientific">Paenibacillus illinoisensis</name>
    <dbReference type="NCBI Taxonomy" id="59845"/>
    <lineage>
        <taxon>Bacteria</taxon>
        <taxon>Bacillati</taxon>
        <taxon>Bacillota</taxon>
        <taxon>Bacilli</taxon>
        <taxon>Bacillales</taxon>
        <taxon>Paenibacillaceae</taxon>
        <taxon>Paenibacillus</taxon>
    </lineage>
</organism>
<name>A0A2W0CGK2_9BACL</name>
<feature type="transmembrane region" description="Helical" evidence="1">
    <location>
        <begin position="137"/>
        <end position="155"/>
    </location>
</feature>
<dbReference type="Proteomes" id="UP000247459">
    <property type="component" value="Unassembled WGS sequence"/>
</dbReference>
<feature type="transmembrane region" description="Helical" evidence="1">
    <location>
        <begin position="59"/>
        <end position="76"/>
    </location>
</feature>
<feature type="transmembrane region" description="Helical" evidence="1">
    <location>
        <begin position="9"/>
        <end position="28"/>
    </location>
</feature>
<evidence type="ECO:0008006" key="4">
    <source>
        <dbReference type="Google" id="ProtNLM"/>
    </source>
</evidence>
<keyword evidence="1" id="KW-0812">Transmembrane</keyword>
<feature type="transmembrane region" description="Helical" evidence="1">
    <location>
        <begin position="113"/>
        <end position="131"/>
    </location>
</feature>
<gene>
    <name evidence="2" type="ORF">PIL02S_04033</name>
</gene>
<evidence type="ECO:0000313" key="2">
    <source>
        <dbReference type="EMBL" id="PYY27455.1"/>
    </source>
</evidence>
<keyword evidence="1" id="KW-0472">Membrane</keyword>
<evidence type="ECO:0000313" key="3">
    <source>
        <dbReference type="Proteomes" id="UP000247459"/>
    </source>
</evidence>
<feature type="transmembrane region" description="Helical" evidence="1">
    <location>
        <begin position="88"/>
        <end position="106"/>
    </location>
</feature>
<dbReference type="AlphaFoldDB" id="A0A2W0CGK2"/>
<accession>A0A2W0CGK2</accession>
<protein>
    <recommendedName>
        <fullName evidence="4">DUF5668 domain-containing protein</fullName>
    </recommendedName>
</protein>
<dbReference type="EMBL" id="PRLG01000021">
    <property type="protein sequence ID" value="PYY27455.1"/>
    <property type="molecule type" value="Genomic_DNA"/>
</dbReference>
<reference evidence="2 3" key="1">
    <citation type="submission" date="2018-01" db="EMBL/GenBank/DDBJ databases">
        <title>Genome sequence of the PGP bacterium Paenibacillus illinoisensis E3.</title>
        <authorList>
            <person name="Rolli E."/>
            <person name="Marasco R."/>
            <person name="Bessem C."/>
            <person name="Michoud G."/>
            <person name="Gaiarsa S."/>
            <person name="Borin S."/>
            <person name="Daffonchio D."/>
        </authorList>
    </citation>
    <scope>NUCLEOTIDE SEQUENCE [LARGE SCALE GENOMIC DNA]</scope>
    <source>
        <strain evidence="2 3">E3</strain>
    </source>
</reference>
<proteinExistence type="predicted"/>
<evidence type="ECO:0000256" key="1">
    <source>
        <dbReference type="SAM" id="Phobius"/>
    </source>
</evidence>
<feature type="transmembrane region" description="Helical" evidence="1">
    <location>
        <begin position="34"/>
        <end position="52"/>
    </location>
</feature>
<comment type="caution">
    <text evidence="2">The sequence shown here is derived from an EMBL/GenBank/DDBJ whole genome shotgun (WGS) entry which is preliminary data.</text>
</comment>
<dbReference type="OrthoDB" id="2695971at2"/>
<dbReference type="RefSeq" id="WP_110821257.1">
    <property type="nucleotide sequence ID" value="NZ_PRLG01000021.1"/>
</dbReference>
<sequence length="164" mass="17770">MKMRNEKAIGIFIVAAGIIILLGKLGVFGFIGRHFWPLLLLLPGIALHALYYARVTPTWSLVPAGILTVYGILFGITNTWGGGLMGNLWPAFLLGIAVGLLEYGLAERYKPEFVLPAAWGIGALSIVLFGFTLLHTGIIYVLAILLILGGVWLLLGRGRGRKGW</sequence>